<reference evidence="8" key="2">
    <citation type="submission" date="2019-07" db="EMBL/GenBank/DDBJ databases">
        <authorList>
            <person name="Whitman W."/>
            <person name="Huntemann M."/>
            <person name="Clum A."/>
            <person name="Pillay M."/>
            <person name="Palaniappan K."/>
            <person name="Varghese N."/>
            <person name="Mikhailova N."/>
            <person name="Stamatis D."/>
            <person name="Reddy T."/>
            <person name="Daum C."/>
            <person name="Shapiro N."/>
            <person name="Ivanova N."/>
            <person name="Kyrpides N."/>
            <person name="Woyke T."/>
        </authorList>
    </citation>
    <scope>NUCLEOTIDE SEQUENCE</scope>
    <source>
        <strain evidence="8">CGMCC 1.10685</strain>
    </source>
</reference>
<name>A0A562PF14_9BURK</name>
<dbReference type="InterPro" id="IPR011042">
    <property type="entry name" value="6-blade_b-propeller_TolB-like"/>
</dbReference>
<evidence type="ECO:0000256" key="2">
    <source>
        <dbReference type="ARBA" id="ARBA00022723"/>
    </source>
</evidence>
<dbReference type="EMBL" id="VLKW01000013">
    <property type="protein sequence ID" value="TWI42933.1"/>
    <property type="molecule type" value="Genomic_DNA"/>
</dbReference>
<dbReference type="SUPFAM" id="SSF50952">
    <property type="entry name" value="Soluble quinoprotein glucose dehydrogenase"/>
    <property type="match status" value="1"/>
</dbReference>
<keyword evidence="2 4" id="KW-0479">Metal-binding</keyword>
<dbReference type="SUPFAM" id="SSF46626">
    <property type="entry name" value="Cytochrome c"/>
    <property type="match status" value="1"/>
</dbReference>
<sequence length="476" mass="50401">MKLAALLAQPFTQPFTQPSALPLALLVLAGAAHAAQPVDAARLYQNHCAQCHGVKLEGGTGPSLADNQWLHGQPTPANLAGIIAKGVPDKGMPGWSQALDKTQIAALADYVAAGGSKNAAAVKTAAPGKADDGLSRLTLPKGFSIAVYADGVATARSLAVSGSGIVYVGSRKAGKVYAVVDTDGDKKADKVVTVAEGLDSPIGVTLLNGALYVAEVGRVIRFDAIDRTYANKPAYKVVKGDLPNDRWHGEKVIKAGPDGKLYIPVGSPCNVCDKNDEVYSKIWRMNPDGSGWEMVANGIRNTVGFAWHPVTKELWFTDNGRDEMGDNVPSCELNVAPKPGMHFGFPYCHGGVVPDPKFGNGRSCAEFTPPVAKLGPHVAPLGLAFYTGTQFPAQYRNQVFVAEHGSWNRTQKIGYKVSLVTLQGNQEVTTTTFIDGFLQGEDVSGRPVDIAVMADGSMLISDDHAGKIYRVTYTGK</sequence>
<keyword evidence="1 4" id="KW-0349">Heme</keyword>
<evidence type="ECO:0000313" key="10">
    <source>
        <dbReference type="Proteomes" id="UP000437862"/>
    </source>
</evidence>
<dbReference type="OrthoDB" id="9770043at2"/>
<dbReference type="InterPro" id="IPR009056">
    <property type="entry name" value="Cyt_c-like_dom"/>
</dbReference>
<evidence type="ECO:0000256" key="1">
    <source>
        <dbReference type="ARBA" id="ARBA00022617"/>
    </source>
</evidence>
<evidence type="ECO:0000256" key="3">
    <source>
        <dbReference type="ARBA" id="ARBA00023004"/>
    </source>
</evidence>
<dbReference type="GO" id="GO:0020037">
    <property type="term" value="F:heme binding"/>
    <property type="evidence" value="ECO:0007669"/>
    <property type="project" value="InterPro"/>
</dbReference>
<feature type="domain" description="Cytochrome c" evidence="6">
    <location>
        <begin position="35"/>
        <end position="115"/>
    </location>
</feature>
<evidence type="ECO:0000313" key="7">
    <source>
        <dbReference type="EMBL" id="QGZ38865.1"/>
    </source>
</evidence>
<dbReference type="InterPro" id="IPR011041">
    <property type="entry name" value="Quinoprot_gluc/sorb_DH_b-prop"/>
</dbReference>
<dbReference type="PROSITE" id="PS51007">
    <property type="entry name" value="CYTC"/>
    <property type="match status" value="1"/>
</dbReference>
<keyword evidence="3 4" id="KW-0408">Iron</keyword>
<dbReference type="AlphaFoldDB" id="A0A562PF14"/>
<organism evidence="8 9">
    <name type="scientific">Pseudoduganella flava</name>
    <dbReference type="NCBI Taxonomy" id="871742"/>
    <lineage>
        <taxon>Bacteria</taxon>
        <taxon>Pseudomonadati</taxon>
        <taxon>Pseudomonadota</taxon>
        <taxon>Betaproteobacteria</taxon>
        <taxon>Burkholderiales</taxon>
        <taxon>Oxalobacteraceae</taxon>
        <taxon>Telluria group</taxon>
        <taxon>Pseudoduganella</taxon>
    </lineage>
</organism>
<evidence type="ECO:0000256" key="4">
    <source>
        <dbReference type="PROSITE-ProRule" id="PRU00433"/>
    </source>
</evidence>
<dbReference type="Proteomes" id="UP000437862">
    <property type="component" value="Chromosome"/>
</dbReference>
<reference evidence="8 9" key="1">
    <citation type="journal article" date="2015" name="Stand. Genomic Sci.">
        <title>Genomic Encyclopedia of Bacterial and Archaeal Type Strains, Phase III: the genomes of soil and plant-associated and newly described type strains.</title>
        <authorList>
            <person name="Whitman W.B."/>
            <person name="Woyke T."/>
            <person name="Klenk H.P."/>
            <person name="Zhou Y."/>
            <person name="Lilburn T.G."/>
            <person name="Beck B.J."/>
            <person name="De Vos P."/>
            <person name="Vandamme P."/>
            <person name="Eisen J.A."/>
            <person name="Garrity G."/>
            <person name="Hugenholtz P."/>
            <person name="Kyrpides N.C."/>
        </authorList>
    </citation>
    <scope>NUCLEOTIDE SEQUENCE [LARGE SCALE GENOMIC DNA]</scope>
    <source>
        <strain evidence="8 9">CGMCC 1.10685</strain>
    </source>
</reference>
<evidence type="ECO:0000256" key="5">
    <source>
        <dbReference type="SAM" id="SignalP"/>
    </source>
</evidence>
<dbReference type="Gene3D" id="1.10.760.10">
    <property type="entry name" value="Cytochrome c-like domain"/>
    <property type="match status" value="1"/>
</dbReference>
<dbReference type="GO" id="GO:0009055">
    <property type="term" value="F:electron transfer activity"/>
    <property type="evidence" value="ECO:0007669"/>
    <property type="project" value="InterPro"/>
</dbReference>
<dbReference type="RefSeq" id="WP_145880915.1">
    <property type="nucleotide sequence ID" value="NZ_CP046904.1"/>
</dbReference>
<dbReference type="InterPro" id="IPR036909">
    <property type="entry name" value="Cyt_c-like_dom_sf"/>
</dbReference>
<keyword evidence="5" id="KW-0732">Signal</keyword>
<dbReference type="PANTHER" id="PTHR33546:SF1">
    <property type="entry name" value="LARGE, MULTIFUNCTIONAL SECRETED PROTEIN"/>
    <property type="match status" value="1"/>
</dbReference>
<dbReference type="GO" id="GO:0046872">
    <property type="term" value="F:metal ion binding"/>
    <property type="evidence" value="ECO:0007669"/>
    <property type="project" value="UniProtKB-KW"/>
</dbReference>
<evidence type="ECO:0000259" key="6">
    <source>
        <dbReference type="PROSITE" id="PS51007"/>
    </source>
</evidence>
<proteinExistence type="predicted"/>
<dbReference type="Gene3D" id="2.120.10.30">
    <property type="entry name" value="TolB, C-terminal domain"/>
    <property type="match status" value="1"/>
</dbReference>
<keyword evidence="10" id="KW-1185">Reference proteome</keyword>
<gene>
    <name evidence="7" type="ORF">GO485_07255</name>
    <name evidence="8" type="ORF">IP92_05267</name>
</gene>
<dbReference type="Pfam" id="PF22807">
    <property type="entry name" value="TrAA12"/>
    <property type="match status" value="1"/>
</dbReference>
<accession>A0A562PF14</accession>
<protein>
    <submittedName>
        <fullName evidence="7">C-type cytochrome</fullName>
    </submittedName>
    <submittedName>
        <fullName evidence="8">Glucose/arabinose dehydrogenase</fullName>
    </submittedName>
</protein>
<dbReference type="InterPro" id="IPR054539">
    <property type="entry name" value="Beta-prop_PDH"/>
</dbReference>
<dbReference type="Pfam" id="PF13442">
    <property type="entry name" value="Cytochrome_CBB3"/>
    <property type="match status" value="1"/>
</dbReference>
<feature type="signal peptide" evidence="5">
    <location>
        <begin position="1"/>
        <end position="34"/>
    </location>
</feature>
<reference evidence="7 10" key="3">
    <citation type="submission" date="2019-12" db="EMBL/GenBank/DDBJ databases">
        <title>Draft Genome Sequences of Six Type Strains of the Genus Massilia.</title>
        <authorList>
            <person name="Miess H."/>
            <person name="Frediansyah A."/>
            <person name="Goeker M."/>
            <person name="Gross H."/>
        </authorList>
    </citation>
    <scope>NUCLEOTIDE SEQUENCE [LARGE SCALE GENOMIC DNA]</scope>
    <source>
        <strain evidence="7 10">DSM 26639</strain>
    </source>
</reference>
<evidence type="ECO:0000313" key="8">
    <source>
        <dbReference type="EMBL" id="TWI42933.1"/>
    </source>
</evidence>
<dbReference type="Proteomes" id="UP000315112">
    <property type="component" value="Unassembled WGS sequence"/>
</dbReference>
<feature type="chain" id="PRO_5044617689" evidence="5">
    <location>
        <begin position="35"/>
        <end position="476"/>
    </location>
</feature>
<evidence type="ECO:0000313" key="9">
    <source>
        <dbReference type="Proteomes" id="UP000315112"/>
    </source>
</evidence>
<dbReference type="EMBL" id="CP046904">
    <property type="protein sequence ID" value="QGZ38865.1"/>
    <property type="molecule type" value="Genomic_DNA"/>
</dbReference>
<dbReference type="PANTHER" id="PTHR33546">
    <property type="entry name" value="LARGE, MULTIFUNCTIONAL SECRETED PROTEIN-RELATED"/>
    <property type="match status" value="1"/>
</dbReference>